<sequence length="159" mass="18126">MAESRRSRAWRMRHRELSSKTPEERERESSIQDLLEKYSRKSRETSLSTMNEEGVDELTPSLDRRRRSREQSPSISQLLKRYGSPSVSVCESRASSIVNGTNGTIGTVDADPSPIDRRPSPSIDNRSSVDRQDIDRRRSITTPRNSSELSNDSQSDSKR</sequence>
<evidence type="ECO:0000313" key="2">
    <source>
        <dbReference type="EMBL" id="PAV88627.1"/>
    </source>
</evidence>
<reference evidence="2 3" key="1">
    <citation type="journal article" date="2017" name="Curr. Biol.">
        <title>Genome architecture and evolution of a unichromosomal asexual nematode.</title>
        <authorList>
            <person name="Fradin H."/>
            <person name="Zegar C."/>
            <person name="Gutwein M."/>
            <person name="Lucas J."/>
            <person name="Kovtun M."/>
            <person name="Corcoran D."/>
            <person name="Baugh L.R."/>
            <person name="Kiontke K."/>
            <person name="Gunsalus K."/>
            <person name="Fitch D.H."/>
            <person name="Piano F."/>
        </authorList>
    </citation>
    <scope>NUCLEOTIDE SEQUENCE [LARGE SCALE GENOMIC DNA]</scope>
    <source>
        <strain evidence="2">PF1309</strain>
    </source>
</reference>
<dbReference type="EMBL" id="LIAE01006506">
    <property type="protein sequence ID" value="PAV88627.1"/>
    <property type="molecule type" value="Genomic_DNA"/>
</dbReference>
<organism evidence="2 3">
    <name type="scientific">Diploscapter pachys</name>
    <dbReference type="NCBI Taxonomy" id="2018661"/>
    <lineage>
        <taxon>Eukaryota</taxon>
        <taxon>Metazoa</taxon>
        <taxon>Ecdysozoa</taxon>
        <taxon>Nematoda</taxon>
        <taxon>Chromadorea</taxon>
        <taxon>Rhabditida</taxon>
        <taxon>Rhabditina</taxon>
        <taxon>Rhabditomorpha</taxon>
        <taxon>Rhabditoidea</taxon>
        <taxon>Rhabditidae</taxon>
        <taxon>Diploscapter</taxon>
    </lineage>
</organism>
<accession>A0A2A2LRP0</accession>
<comment type="caution">
    <text evidence="2">The sequence shown here is derived from an EMBL/GenBank/DDBJ whole genome shotgun (WGS) entry which is preliminary data.</text>
</comment>
<feature type="compositionally biased region" description="Basic and acidic residues" evidence="1">
    <location>
        <begin position="127"/>
        <end position="138"/>
    </location>
</feature>
<evidence type="ECO:0000256" key="1">
    <source>
        <dbReference type="SAM" id="MobiDB-lite"/>
    </source>
</evidence>
<protein>
    <submittedName>
        <fullName evidence="2">Uncharacterized protein</fullName>
    </submittedName>
</protein>
<feature type="compositionally biased region" description="Low complexity" evidence="1">
    <location>
        <begin position="145"/>
        <end position="159"/>
    </location>
</feature>
<dbReference type="Proteomes" id="UP000218231">
    <property type="component" value="Unassembled WGS sequence"/>
</dbReference>
<feature type="region of interest" description="Disordered" evidence="1">
    <location>
        <begin position="1"/>
        <end position="159"/>
    </location>
</feature>
<feature type="compositionally biased region" description="Basic and acidic residues" evidence="1">
    <location>
        <begin position="15"/>
        <end position="44"/>
    </location>
</feature>
<proteinExistence type="predicted"/>
<gene>
    <name evidence="2" type="ORF">WR25_01083</name>
</gene>
<feature type="compositionally biased region" description="Polar residues" evidence="1">
    <location>
        <begin position="85"/>
        <end position="105"/>
    </location>
</feature>
<evidence type="ECO:0000313" key="3">
    <source>
        <dbReference type="Proteomes" id="UP000218231"/>
    </source>
</evidence>
<dbReference type="AlphaFoldDB" id="A0A2A2LRP0"/>
<name>A0A2A2LRP0_9BILA</name>
<keyword evidence="3" id="KW-1185">Reference proteome</keyword>